<dbReference type="Gene3D" id="2.30.290.10">
    <property type="entry name" value="BH3618-like"/>
    <property type="match status" value="1"/>
</dbReference>
<keyword evidence="1 4" id="KW-0963">Cytoplasm</keyword>
<name>A0ABW0QZH1_9BACL</name>
<evidence type="ECO:0000313" key="5">
    <source>
        <dbReference type="EMBL" id="MFC5528962.1"/>
    </source>
</evidence>
<dbReference type="Proteomes" id="UP001596108">
    <property type="component" value="Unassembled WGS sequence"/>
</dbReference>
<keyword evidence="4" id="KW-0143">Chaperone</keyword>
<dbReference type="EMBL" id="JBHSNC010000017">
    <property type="protein sequence ID" value="MFC5528962.1"/>
    <property type="molecule type" value="Genomic_DNA"/>
</dbReference>
<dbReference type="PANTHER" id="PTHR39190">
    <property type="entry name" value="FLAGELLAR ASSEMBLY FACTOR FLIW"/>
    <property type="match status" value="1"/>
</dbReference>
<dbReference type="InterPro" id="IPR024046">
    <property type="entry name" value="Flagellar_assmbl_FliW_dom_sf"/>
</dbReference>
<comment type="similarity">
    <text evidence="4">Belongs to the FliW family.</text>
</comment>
<evidence type="ECO:0000313" key="6">
    <source>
        <dbReference type="Proteomes" id="UP001596108"/>
    </source>
</evidence>
<sequence length="145" mass="16237">MNVHTKRFGEMDIQDQEVIRFEQGIPGFENLKRFALVEIQDHAPFSYLQCIDESEISFIVTNPFEFFPDFECELPDPVVEALNVSSSDQVVVRVIVSINGELEAATVNLVAPVIINHVSGLGKQVVLAKTSYTTRHALFEASEPK</sequence>
<dbReference type="NCBIfam" id="NF009793">
    <property type="entry name" value="PRK13285.1-1"/>
    <property type="match status" value="1"/>
</dbReference>
<evidence type="ECO:0000256" key="2">
    <source>
        <dbReference type="ARBA" id="ARBA00022795"/>
    </source>
</evidence>
<evidence type="ECO:0000256" key="3">
    <source>
        <dbReference type="ARBA" id="ARBA00022845"/>
    </source>
</evidence>
<keyword evidence="5" id="KW-0966">Cell projection</keyword>
<keyword evidence="5" id="KW-0969">Cilium</keyword>
<proteinExistence type="inferred from homology"/>
<reference evidence="6" key="1">
    <citation type="journal article" date="2019" name="Int. J. Syst. Evol. Microbiol.">
        <title>The Global Catalogue of Microorganisms (GCM) 10K type strain sequencing project: providing services to taxonomists for standard genome sequencing and annotation.</title>
        <authorList>
            <consortium name="The Broad Institute Genomics Platform"/>
            <consortium name="The Broad Institute Genome Sequencing Center for Infectious Disease"/>
            <person name="Wu L."/>
            <person name="Ma J."/>
        </authorList>
    </citation>
    <scope>NUCLEOTIDE SEQUENCE [LARGE SCALE GENOMIC DNA]</scope>
    <source>
        <strain evidence="6">CGMCC 1.18578</strain>
    </source>
</reference>
<keyword evidence="6" id="KW-1185">Reference proteome</keyword>
<organism evidence="5 6">
    <name type="scientific">Cohnella yongneupensis</name>
    <dbReference type="NCBI Taxonomy" id="425006"/>
    <lineage>
        <taxon>Bacteria</taxon>
        <taxon>Bacillati</taxon>
        <taxon>Bacillota</taxon>
        <taxon>Bacilli</taxon>
        <taxon>Bacillales</taxon>
        <taxon>Paenibacillaceae</taxon>
        <taxon>Cohnella</taxon>
    </lineage>
</organism>
<protein>
    <recommendedName>
        <fullName evidence="4">Flagellar assembly factor FliW</fullName>
    </recommendedName>
</protein>
<dbReference type="PANTHER" id="PTHR39190:SF1">
    <property type="entry name" value="FLAGELLAR ASSEMBLY FACTOR FLIW"/>
    <property type="match status" value="1"/>
</dbReference>
<comment type="caution">
    <text evidence="5">The sequence shown here is derived from an EMBL/GenBank/DDBJ whole genome shotgun (WGS) entry which is preliminary data.</text>
</comment>
<comment type="function">
    <text evidence="4">Acts as an anti-CsrA protein, binds CsrA and prevents it from repressing translation of its target genes, one of which is flagellin. Binds to flagellin and participates in the assembly of the flagellum.</text>
</comment>
<keyword evidence="2 4" id="KW-1005">Bacterial flagellum biogenesis</keyword>
<dbReference type="HAMAP" id="MF_01185">
    <property type="entry name" value="FliW"/>
    <property type="match status" value="1"/>
</dbReference>
<dbReference type="RefSeq" id="WP_378110831.1">
    <property type="nucleotide sequence ID" value="NZ_JBHSNC010000017.1"/>
</dbReference>
<keyword evidence="3 4" id="KW-0810">Translation regulation</keyword>
<dbReference type="Pfam" id="PF02623">
    <property type="entry name" value="FliW"/>
    <property type="match status" value="1"/>
</dbReference>
<evidence type="ECO:0000256" key="1">
    <source>
        <dbReference type="ARBA" id="ARBA00022490"/>
    </source>
</evidence>
<dbReference type="InterPro" id="IPR003775">
    <property type="entry name" value="Flagellar_assembly_factor_FliW"/>
</dbReference>
<evidence type="ECO:0000256" key="4">
    <source>
        <dbReference type="HAMAP-Rule" id="MF_01185"/>
    </source>
</evidence>
<accession>A0ABW0QZH1</accession>
<keyword evidence="5" id="KW-0282">Flagellum</keyword>
<dbReference type="SUPFAM" id="SSF141457">
    <property type="entry name" value="BH3618-like"/>
    <property type="match status" value="1"/>
</dbReference>
<gene>
    <name evidence="4 5" type="primary">fliW</name>
    <name evidence="5" type="ORF">ACFPQ4_05775</name>
</gene>
<comment type="subunit">
    <text evidence="4">Interacts with translational regulator CsrA and flagellin(s).</text>
</comment>
<comment type="subcellular location">
    <subcellularLocation>
        <location evidence="4">Cytoplasm</location>
    </subcellularLocation>
</comment>